<organism evidence="1 2">
    <name type="scientific">Desulfonema limicola</name>
    <dbReference type="NCBI Taxonomy" id="45656"/>
    <lineage>
        <taxon>Bacteria</taxon>
        <taxon>Pseudomonadati</taxon>
        <taxon>Thermodesulfobacteriota</taxon>
        <taxon>Desulfobacteria</taxon>
        <taxon>Desulfobacterales</taxon>
        <taxon>Desulfococcaceae</taxon>
        <taxon>Desulfonema</taxon>
    </lineage>
</organism>
<evidence type="ECO:0000313" key="1">
    <source>
        <dbReference type="EMBL" id="QTA78405.1"/>
    </source>
</evidence>
<dbReference type="Proteomes" id="UP000663720">
    <property type="component" value="Chromosome"/>
</dbReference>
<proteinExistence type="predicted"/>
<dbReference type="KEGG" id="dli:dnl_06260"/>
<reference evidence="1" key="1">
    <citation type="journal article" date="2021" name="Microb. Physiol.">
        <title>Proteogenomic Insights into the Physiology of Marine, Sulfate-Reducing, Filamentous Desulfonema limicola and Desulfonema magnum.</title>
        <authorList>
            <person name="Schnaars V."/>
            <person name="Wohlbrand L."/>
            <person name="Scheve S."/>
            <person name="Hinrichs C."/>
            <person name="Reinhardt R."/>
            <person name="Rabus R."/>
        </authorList>
    </citation>
    <scope>NUCLEOTIDE SEQUENCE</scope>
    <source>
        <strain evidence="1">5ac10</strain>
    </source>
</reference>
<gene>
    <name evidence="1" type="ORF">dnl_06260</name>
</gene>
<accession>A0A975GER3</accession>
<sequence>MVKLKIGQSVKVKKGILCPDDPEFDICGWQGRISEINEETVGITWDSVTLHEMPELYIEKSEDDGLDWTTIYLSFDDVESAEPRDSKSDVDKIQDSLEDRFMWTGMGEEGKRIQTVVNSAKSNSEIDILDAWEKHLKEYLKFPFEAFVDEFQSRGPINQGDKLKIHDIEMSDDLYGIIVKCRKGRKQYHFPLVDLAAIDKKSDNARNIKDYRTWFSNR</sequence>
<dbReference type="EMBL" id="CP061799">
    <property type="protein sequence ID" value="QTA78405.1"/>
    <property type="molecule type" value="Genomic_DNA"/>
</dbReference>
<evidence type="ECO:0000313" key="2">
    <source>
        <dbReference type="Proteomes" id="UP000663720"/>
    </source>
</evidence>
<keyword evidence="2" id="KW-1185">Reference proteome</keyword>
<dbReference type="Pfam" id="PF11535">
    <property type="entry name" value="Calci_bind_CcbP"/>
    <property type="match status" value="1"/>
</dbReference>
<name>A0A975GER3_9BACT</name>
<protein>
    <submittedName>
        <fullName evidence="1">Calcium-binding domain-containing protein</fullName>
    </submittedName>
</protein>
<dbReference type="AlphaFoldDB" id="A0A975GER3"/>
<dbReference type="InterPro" id="IPR020994">
    <property type="entry name" value="Uncharacterised_Ca-bd_CcbP"/>
</dbReference>